<evidence type="ECO:0000313" key="3">
    <source>
        <dbReference type="Proteomes" id="UP000005951"/>
    </source>
</evidence>
<accession>K8X947</accession>
<dbReference type="Proteomes" id="UP000005951">
    <property type="component" value="Unassembled WGS sequence"/>
</dbReference>
<dbReference type="SUPFAM" id="SSF52540">
    <property type="entry name" value="P-loop containing nucleoside triphosphate hydrolases"/>
    <property type="match status" value="1"/>
</dbReference>
<name>K8X947_RHOOP</name>
<proteinExistence type="predicted"/>
<dbReference type="InterPro" id="IPR025723">
    <property type="entry name" value="ArsA/GET3_ATPase-like"/>
</dbReference>
<evidence type="ECO:0000313" key="2">
    <source>
        <dbReference type="EMBL" id="EKT77361.1"/>
    </source>
</evidence>
<dbReference type="EMBL" id="AJYC02000156">
    <property type="protein sequence ID" value="EKT77361.1"/>
    <property type="molecule type" value="Genomic_DNA"/>
</dbReference>
<sequence length="75" mass="8208">MASITEQLSGSCTTEIASFNEFAGMLTDYDTVADFDRLLFDTAPTGHTIRLPQTARIVDRLPQRRPTVTTPPPPG</sequence>
<feature type="domain" description="ArsA/GET3 Anion-transporting ATPase-like" evidence="1">
    <location>
        <begin position="7"/>
        <end position="61"/>
    </location>
</feature>
<comment type="caution">
    <text evidence="2">The sequence shown here is derived from an EMBL/GenBank/DDBJ whole genome shotgun (WGS) entry which is preliminary data.</text>
</comment>
<reference evidence="2 3" key="1">
    <citation type="journal article" date="2013" name="Genome Announc.">
        <title>Draft Genome Sequence of Rhodococcus opacus Strain M213 Shows a Diverse Catabolic Potential.</title>
        <authorList>
            <person name="Pathak A."/>
            <person name="Green S.J."/>
            <person name="Ogram A."/>
            <person name="Chauhan A."/>
        </authorList>
    </citation>
    <scope>NUCLEOTIDE SEQUENCE [LARGE SCALE GENOMIC DNA]</scope>
    <source>
        <strain evidence="2 3">M213</strain>
    </source>
</reference>
<gene>
    <name evidence="2" type="ORF">WSS_A37991</name>
</gene>
<dbReference type="Gene3D" id="3.40.50.300">
    <property type="entry name" value="P-loop containing nucleotide triphosphate hydrolases"/>
    <property type="match status" value="1"/>
</dbReference>
<dbReference type="InterPro" id="IPR027417">
    <property type="entry name" value="P-loop_NTPase"/>
</dbReference>
<protein>
    <submittedName>
        <fullName evidence="2">Arsenite-transporting ATPase</fullName>
    </submittedName>
</protein>
<evidence type="ECO:0000259" key="1">
    <source>
        <dbReference type="Pfam" id="PF02374"/>
    </source>
</evidence>
<dbReference type="Pfam" id="PF02374">
    <property type="entry name" value="ArsA_ATPase"/>
    <property type="match status" value="1"/>
</dbReference>
<dbReference type="AlphaFoldDB" id="K8X947"/>
<organism evidence="2 3">
    <name type="scientific">Rhodococcus opacus M213</name>
    <dbReference type="NCBI Taxonomy" id="1129896"/>
    <lineage>
        <taxon>Bacteria</taxon>
        <taxon>Bacillati</taxon>
        <taxon>Actinomycetota</taxon>
        <taxon>Actinomycetes</taxon>
        <taxon>Mycobacteriales</taxon>
        <taxon>Nocardiaceae</taxon>
        <taxon>Rhodococcus</taxon>
    </lineage>
</organism>